<evidence type="ECO:0000256" key="9">
    <source>
        <dbReference type="ARBA" id="ARBA00023012"/>
    </source>
</evidence>
<dbReference type="PANTHER" id="PTHR43065">
    <property type="entry name" value="SENSOR HISTIDINE KINASE"/>
    <property type="match status" value="1"/>
</dbReference>
<evidence type="ECO:0000256" key="6">
    <source>
        <dbReference type="ARBA" id="ARBA00022777"/>
    </source>
</evidence>
<evidence type="ECO:0000256" key="12">
    <source>
        <dbReference type="SAM" id="MobiDB-lite"/>
    </source>
</evidence>
<keyword evidence="4" id="KW-0808">Transferase</keyword>
<evidence type="ECO:0000259" key="15">
    <source>
        <dbReference type="PROSITE" id="PS50110"/>
    </source>
</evidence>
<dbReference type="Pfam" id="PF08446">
    <property type="entry name" value="PAS_2"/>
    <property type="match status" value="1"/>
</dbReference>
<dbReference type="SMART" id="SM00388">
    <property type="entry name" value="HisKA"/>
    <property type="match status" value="1"/>
</dbReference>
<sequence length="1285" mass="141623">MVANMDSSSGPGQHAEIDPRADLSIDTHEGSSGSNPENSDPIRDTSVGGADRVYPIRSIVSVNPSPTSPSQAAAATSSTQSRSGARSYSIIDSDTWDQLRSQPVLTPPSDAAASSSEPQYTPTTSEGASQQPSEGHSRNSDAGISVPVDSNGALLPVDKNKTHVTSRFQHVVTQSGHAVITGSTPDTFMACEDEPIHIPGAVQSFGVLLAMREDEDGILSVRVASENSEAILDHSPSSLFALESFCDLLSEDQADILLDHVDFVRDEGHDPSADGPEVFILSVNDRTGRPRRFWCAIHVIPTQREIIICEFELEDDRLNPLNMGGRTTPLTQSDTLGFDPTPEQLASSTVNISQPLRVLRNARRRRGEAAAMEVFSIVSQIQDQLGDAKTLDTLLNITVGLVKELTGFHRVMIYQFDSEYNGTVVAELVDPRTTKDLYKGLHFPAADIPRQARDLYRINKVRLLYDRDQLTSRLVCRSSQDLETPLDLTHAHLRAMSPIHIRYLANMGVRSSMSISINSPNDLWGLISCHTHGDAAMRVPFPIRKMCRLIGDTLSRNIERLSYTSRLQARKLINTIPTDANPSGYIIASSDDMLKLFDADYGAISIRGETKILGKSTESHEMLALLEFLKMRRLHSVVASHHVTKDFPDLHYPPGFKHISGMLYVPLSSDGKDFIVFFRKGQLTEIKWGGNPHEKEFKDGHLEPRKSFQVWSETVIDQSREWSESEVETAAVLCLVYGKFIKVWRQQEAALEGSQLTKLLLANSAHEVRTPLNAIINYLEIALEGVLDTETRDNLTKSYSASKSLIYVINDLLDLTNTEKGQNLIKDEAFDLPQIFKEATAMFEGEAKRKGIKYTVITHPGIPRTVLGDERRVRQAISNLISNAVQYTTDGEVTVEFWRAPVTPEPDVVTIQMTVLDTGCGMSDTMLETLFQELEQVSYNDDDTYFFDRDPNNPTEANAEEGEKGVLGLGLALVSRIVRNTHGQLSVRSEQGKGSRFQISLQFVTASDEQPELEPADIPAHTDSPTPFQAKEDFVLVDNSSTTPHEGRRRSGDSSRAGSAEKLPNQIPIDSLKDKLAGVSIRELSKLAQTESADDAADSSQPDTKVPASPIMQPSGVPAILQGPEPKTPSGVYSILVAEDDPINSKIIQKRLEKAGHAVHLTVNGEECAAAFRADSARYDLVLMDIQMPIVDGINSTKVIRQLEKEPNCLLSRIAQANNRVPIFAVSASLLEKDMPLYVGAGFDGWVMKPINFNRLNLLLSGLEDEKARKNATYRPGDWENGGWF</sequence>
<dbReference type="GO" id="GO:0009584">
    <property type="term" value="P:detection of visible light"/>
    <property type="evidence" value="ECO:0007669"/>
    <property type="project" value="InterPro"/>
</dbReference>
<dbReference type="SUPFAM" id="SSF55874">
    <property type="entry name" value="ATPase domain of HSP90 chaperone/DNA topoisomerase II/histidine kinase"/>
    <property type="match status" value="1"/>
</dbReference>
<dbReference type="InterPro" id="IPR036890">
    <property type="entry name" value="HATPase_C_sf"/>
</dbReference>
<keyword evidence="8" id="KW-0157">Chromophore</keyword>
<dbReference type="SUPFAM" id="SSF55781">
    <property type="entry name" value="GAF domain-like"/>
    <property type="match status" value="2"/>
</dbReference>
<keyword evidence="10" id="KW-0675">Receptor</keyword>
<feature type="compositionally biased region" description="Basic and acidic residues" evidence="12">
    <location>
        <begin position="15"/>
        <end position="29"/>
    </location>
</feature>
<gene>
    <name evidence="16" type="ORF">BO99DRAFT_100896</name>
</gene>
<dbReference type="CDD" id="cd00082">
    <property type="entry name" value="HisKA"/>
    <property type="match status" value="1"/>
</dbReference>
<evidence type="ECO:0000259" key="13">
    <source>
        <dbReference type="PROSITE" id="PS50046"/>
    </source>
</evidence>
<dbReference type="PROSITE" id="PS50109">
    <property type="entry name" value="HIS_KIN"/>
    <property type="match status" value="1"/>
</dbReference>
<evidence type="ECO:0000256" key="5">
    <source>
        <dbReference type="ARBA" id="ARBA00022741"/>
    </source>
</evidence>
<feature type="region of interest" description="Disordered" evidence="12">
    <location>
        <begin position="1088"/>
        <end position="1111"/>
    </location>
</feature>
<dbReference type="GO" id="GO:0005524">
    <property type="term" value="F:ATP binding"/>
    <property type="evidence" value="ECO:0007669"/>
    <property type="project" value="UniProtKB-KW"/>
</dbReference>
<dbReference type="Pfam" id="PF00072">
    <property type="entry name" value="Response_reg"/>
    <property type="match status" value="1"/>
</dbReference>
<dbReference type="SUPFAM" id="SSF55785">
    <property type="entry name" value="PYP-like sensor domain (PAS domain)"/>
    <property type="match status" value="1"/>
</dbReference>
<dbReference type="GO" id="GO:0009881">
    <property type="term" value="F:photoreceptor activity"/>
    <property type="evidence" value="ECO:0007669"/>
    <property type="project" value="UniProtKB-KW"/>
</dbReference>
<dbReference type="STRING" id="1450538.A0A2V5HED6"/>
<dbReference type="SMART" id="SM00448">
    <property type="entry name" value="REC"/>
    <property type="match status" value="1"/>
</dbReference>
<dbReference type="SUPFAM" id="SSF52172">
    <property type="entry name" value="CheY-like"/>
    <property type="match status" value="1"/>
</dbReference>
<dbReference type="Gene3D" id="3.30.450.270">
    <property type="match status" value="1"/>
</dbReference>
<dbReference type="Pfam" id="PF02518">
    <property type="entry name" value="HATPase_c"/>
    <property type="match status" value="1"/>
</dbReference>
<feature type="domain" description="Response regulatory" evidence="15">
    <location>
        <begin position="1134"/>
        <end position="1264"/>
    </location>
</feature>
<keyword evidence="3" id="KW-0716">Sensory transduction</keyword>
<dbReference type="SUPFAM" id="SSF47384">
    <property type="entry name" value="Homodimeric domain of signal transducing histidine kinase"/>
    <property type="match status" value="1"/>
</dbReference>
<dbReference type="Gene3D" id="1.10.287.130">
    <property type="match status" value="1"/>
</dbReference>
<feature type="region of interest" description="Disordered" evidence="12">
    <location>
        <begin position="1008"/>
        <end position="1027"/>
    </location>
</feature>
<dbReference type="InterPro" id="IPR035965">
    <property type="entry name" value="PAS-like_dom_sf"/>
</dbReference>
<feature type="region of interest" description="Disordered" evidence="12">
    <location>
        <begin position="1039"/>
        <end position="1069"/>
    </location>
</feature>
<keyword evidence="9" id="KW-0902">Two-component regulatory system</keyword>
<dbReference type="InterPro" id="IPR011006">
    <property type="entry name" value="CheY-like_superfamily"/>
</dbReference>
<keyword evidence="6 16" id="KW-0418">Kinase</keyword>
<evidence type="ECO:0000256" key="1">
    <source>
        <dbReference type="ARBA" id="ARBA00022543"/>
    </source>
</evidence>
<proteinExistence type="predicted"/>
<feature type="compositionally biased region" description="Polar residues" evidence="12">
    <location>
        <begin position="1"/>
        <end position="11"/>
    </location>
</feature>
<keyword evidence="2 11" id="KW-0597">Phosphoprotein</keyword>
<dbReference type="Pfam" id="PF00360">
    <property type="entry name" value="PHY"/>
    <property type="match status" value="1"/>
</dbReference>
<evidence type="ECO:0000256" key="4">
    <source>
        <dbReference type="ARBA" id="ARBA00022679"/>
    </source>
</evidence>
<feature type="region of interest" description="Disordered" evidence="12">
    <location>
        <begin position="1"/>
        <end position="156"/>
    </location>
</feature>
<evidence type="ECO:0000256" key="2">
    <source>
        <dbReference type="ARBA" id="ARBA00022553"/>
    </source>
</evidence>
<dbReference type="InterPro" id="IPR013515">
    <property type="entry name" value="Phytochrome_cen-reg"/>
</dbReference>
<reference evidence="16 17" key="1">
    <citation type="submission" date="2018-02" db="EMBL/GenBank/DDBJ databases">
        <title>The genomes of Aspergillus section Nigri reveals drivers in fungal speciation.</title>
        <authorList>
            <consortium name="DOE Joint Genome Institute"/>
            <person name="Vesth T.C."/>
            <person name="Nybo J."/>
            <person name="Theobald S."/>
            <person name="Brandl J."/>
            <person name="Frisvad J.C."/>
            <person name="Nielsen K.F."/>
            <person name="Lyhne E.K."/>
            <person name="Kogle M.E."/>
            <person name="Kuo A."/>
            <person name="Riley R."/>
            <person name="Clum A."/>
            <person name="Nolan M."/>
            <person name="Lipzen A."/>
            <person name="Salamov A."/>
            <person name="Henrissat B."/>
            <person name="Wiebenga A."/>
            <person name="De vries R.P."/>
            <person name="Grigoriev I.V."/>
            <person name="Mortensen U.H."/>
            <person name="Andersen M.R."/>
            <person name="Baker S.E."/>
        </authorList>
    </citation>
    <scope>NUCLEOTIDE SEQUENCE [LARGE SCALE GENOMIC DNA]</scope>
    <source>
        <strain evidence="16 17">CBS 115571</strain>
    </source>
</reference>
<feature type="compositionally biased region" description="Polar residues" evidence="12">
    <location>
        <begin position="90"/>
        <end position="104"/>
    </location>
</feature>
<dbReference type="InterPro" id="IPR016132">
    <property type="entry name" value="Phyto_chromo_attachment"/>
</dbReference>
<dbReference type="FunFam" id="1.10.287.130:FF:000048">
    <property type="entry name" value="Sensor histidine kinase/response regulator"/>
    <property type="match status" value="1"/>
</dbReference>
<dbReference type="Gene3D" id="3.40.50.2300">
    <property type="match status" value="1"/>
</dbReference>
<dbReference type="Gene3D" id="3.30.450.20">
    <property type="entry name" value="PAS domain"/>
    <property type="match status" value="2"/>
</dbReference>
<dbReference type="InterPro" id="IPR005467">
    <property type="entry name" value="His_kinase_dom"/>
</dbReference>
<dbReference type="SMART" id="SM00387">
    <property type="entry name" value="HATPase_c"/>
    <property type="match status" value="1"/>
</dbReference>
<dbReference type="PROSITE" id="PS50110">
    <property type="entry name" value="RESPONSE_REGULATORY"/>
    <property type="match status" value="1"/>
</dbReference>
<evidence type="ECO:0000256" key="8">
    <source>
        <dbReference type="ARBA" id="ARBA00022991"/>
    </source>
</evidence>
<evidence type="ECO:0000256" key="3">
    <source>
        <dbReference type="ARBA" id="ARBA00022606"/>
    </source>
</evidence>
<evidence type="ECO:0000256" key="10">
    <source>
        <dbReference type="ARBA" id="ARBA00023170"/>
    </source>
</evidence>
<dbReference type="InterPro" id="IPR029016">
    <property type="entry name" value="GAF-like_dom_sf"/>
</dbReference>
<keyword evidence="1" id="KW-0600">Photoreceptor protein</keyword>
<keyword evidence="17" id="KW-1185">Reference proteome</keyword>
<feature type="compositionally biased region" description="Low complexity" evidence="12">
    <location>
        <begin position="64"/>
        <end position="87"/>
    </location>
</feature>
<dbReference type="InterPro" id="IPR001789">
    <property type="entry name" value="Sig_transdc_resp-reg_receiver"/>
</dbReference>
<evidence type="ECO:0000313" key="16">
    <source>
        <dbReference type="EMBL" id="PYI20782.1"/>
    </source>
</evidence>
<dbReference type="PROSITE" id="PS50046">
    <property type="entry name" value="PHYTOCHROME_2"/>
    <property type="match status" value="1"/>
</dbReference>
<dbReference type="InterPro" id="IPR003594">
    <property type="entry name" value="HATPase_dom"/>
</dbReference>
<evidence type="ECO:0000256" key="7">
    <source>
        <dbReference type="ARBA" id="ARBA00022840"/>
    </source>
</evidence>
<dbReference type="InterPro" id="IPR003661">
    <property type="entry name" value="HisK_dim/P_dom"/>
</dbReference>
<feature type="modified residue" description="4-aspartylphosphate" evidence="11">
    <location>
        <position position="1185"/>
    </location>
</feature>
<dbReference type="CDD" id="cd17546">
    <property type="entry name" value="REC_hyHK_CKI1_RcsC-like"/>
    <property type="match status" value="1"/>
</dbReference>
<evidence type="ECO:0000256" key="11">
    <source>
        <dbReference type="PROSITE-ProRule" id="PRU00169"/>
    </source>
</evidence>
<dbReference type="InterPro" id="IPR036097">
    <property type="entry name" value="HisK_dim/P_sf"/>
</dbReference>
<evidence type="ECO:0000259" key="14">
    <source>
        <dbReference type="PROSITE" id="PS50109"/>
    </source>
</evidence>
<dbReference type="GO" id="GO:0000155">
    <property type="term" value="F:phosphorelay sensor kinase activity"/>
    <property type="evidence" value="ECO:0007669"/>
    <property type="project" value="InterPro"/>
</dbReference>
<dbReference type="Pfam" id="PF00512">
    <property type="entry name" value="HisKA"/>
    <property type="match status" value="1"/>
</dbReference>
<dbReference type="Gene3D" id="3.30.565.10">
    <property type="entry name" value="Histidine kinase-like ATPase, C-terminal domain"/>
    <property type="match status" value="1"/>
</dbReference>
<dbReference type="Proteomes" id="UP000249829">
    <property type="component" value="Unassembled WGS sequence"/>
</dbReference>
<dbReference type="PRINTS" id="PR00344">
    <property type="entry name" value="BCTRLSENSOR"/>
</dbReference>
<dbReference type="Gene3D" id="3.30.450.40">
    <property type="match status" value="1"/>
</dbReference>
<keyword evidence="7" id="KW-0067">ATP-binding</keyword>
<dbReference type="PANTHER" id="PTHR43065:SF10">
    <property type="entry name" value="PEROXIDE STRESS-ACTIVATED HISTIDINE KINASE MAK3"/>
    <property type="match status" value="1"/>
</dbReference>
<dbReference type="InterPro" id="IPR043150">
    <property type="entry name" value="Phytochrome_PHY_sf"/>
</dbReference>
<dbReference type="Pfam" id="PF01590">
    <property type="entry name" value="GAF"/>
    <property type="match status" value="1"/>
</dbReference>
<dbReference type="GO" id="GO:0006355">
    <property type="term" value="P:regulation of DNA-templated transcription"/>
    <property type="evidence" value="ECO:0007669"/>
    <property type="project" value="InterPro"/>
</dbReference>
<feature type="domain" description="Histidine kinase" evidence="14">
    <location>
        <begin position="763"/>
        <end position="1005"/>
    </location>
</feature>
<evidence type="ECO:0000313" key="17">
    <source>
        <dbReference type="Proteomes" id="UP000249829"/>
    </source>
</evidence>
<protein>
    <submittedName>
        <fullName evidence="16">Sensor histidine kinase/response regulator</fullName>
    </submittedName>
</protein>
<dbReference type="EMBL" id="KZ825122">
    <property type="protein sequence ID" value="PYI20782.1"/>
    <property type="molecule type" value="Genomic_DNA"/>
</dbReference>
<feature type="compositionally biased region" description="Polar residues" evidence="12">
    <location>
        <begin position="117"/>
        <end position="134"/>
    </location>
</feature>
<dbReference type="FunFam" id="3.30.450.270:FF:000002">
    <property type="entry name" value="Sensor histidine kinase/response regulator, putative"/>
    <property type="match status" value="1"/>
</dbReference>
<dbReference type="OMA" id="WVMKPIN"/>
<keyword evidence="5" id="KW-0547">Nucleotide-binding</keyword>
<dbReference type="InterPro" id="IPR003018">
    <property type="entry name" value="GAF"/>
</dbReference>
<feature type="domain" description="Phytochrome chromophore attachment site" evidence="13">
    <location>
        <begin position="390"/>
        <end position="552"/>
    </location>
</feature>
<dbReference type="InterPro" id="IPR013654">
    <property type="entry name" value="PAS_2"/>
</dbReference>
<name>A0A2V5HED6_ASPV1</name>
<dbReference type="InterPro" id="IPR004358">
    <property type="entry name" value="Sig_transdc_His_kin-like_C"/>
</dbReference>
<organism evidence="16 17">
    <name type="scientific">Aspergillus violaceofuscus (strain CBS 115571)</name>
    <dbReference type="NCBI Taxonomy" id="1450538"/>
    <lineage>
        <taxon>Eukaryota</taxon>
        <taxon>Fungi</taxon>
        <taxon>Dikarya</taxon>
        <taxon>Ascomycota</taxon>
        <taxon>Pezizomycotina</taxon>
        <taxon>Eurotiomycetes</taxon>
        <taxon>Eurotiomycetidae</taxon>
        <taxon>Eurotiales</taxon>
        <taxon>Aspergillaceae</taxon>
        <taxon>Aspergillus</taxon>
    </lineage>
</organism>
<accession>A0A2V5HED6</accession>